<dbReference type="Gene3D" id="3.60.160.10">
    <property type="entry name" value="Mitochondrial biogenesis AIM24"/>
    <property type="match status" value="1"/>
</dbReference>
<reference evidence="1" key="1">
    <citation type="submission" date="2020-12" db="EMBL/GenBank/DDBJ databases">
        <authorList>
            <person name="Huq M.A."/>
        </authorList>
    </citation>
    <scope>NUCLEOTIDE SEQUENCE</scope>
    <source>
        <strain evidence="1">MAHUQ-46</strain>
    </source>
</reference>
<dbReference type="EMBL" id="JAELUP010000027">
    <property type="protein sequence ID" value="MBJ6361441.1"/>
    <property type="molecule type" value="Genomic_DNA"/>
</dbReference>
<evidence type="ECO:0000313" key="1">
    <source>
        <dbReference type="EMBL" id="MBJ6361441.1"/>
    </source>
</evidence>
<protein>
    <submittedName>
        <fullName evidence="1">AIM24 family protein</fullName>
    </submittedName>
</protein>
<accession>A0A934IY77</accession>
<sequence length="233" mass="26347">MQFSGANEHTQSGHLNVKLTDKDKLHVLHPNQIIAYKGQPAGREDRFMDIKGMYRKRRWIRSKITGPAELLIALPPVCKLHVVPIDQESNLLFDFRSVLFFSDGMLMQNRLQSFKNALITKEWVRTKFTGPGFLGLLSTGFMESLELDEDTPLYVDAGCLLAYPEKAQIKLSVYGNSLASQHMRVQWELKGSGPVLIQTGASTDPQLEGQLRQDGFIRRTLREVLPFGGVFIK</sequence>
<keyword evidence="2" id="KW-1185">Reference proteome</keyword>
<dbReference type="AlphaFoldDB" id="A0A934IY77"/>
<dbReference type="Proteomes" id="UP000640274">
    <property type="component" value="Unassembled WGS sequence"/>
</dbReference>
<dbReference type="InterPro" id="IPR016031">
    <property type="entry name" value="Trp_RNA-bd_attenuator-like_dom"/>
</dbReference>
<comment type="caution">
    <text evidence="1">The sequence shown here is derived from an EMBL/GenBank/DDBJ whole genome shotgun (WGS) entry which is preliminary data.</text>
</comment>
<dbReference type="InterPro" id="IPR002838">
    <property type="entry name" value="AIM24"/>
</dbReference>
<gene>
    <name evidence="1" type="ORF">JFN88_09000</name>
</gene>
<dbReference type="InterPro" id="IPR036983">
    <property type="entry name" value="AIM24_sf"/>
</dbReference>
<evidence type="ECO:0000313" key="2">
    <source>
        <dbReference type="Proteomes" id="UP000640274"/>
    </source>
</evidence>
<name>A0A934IY77_9BACL</name>
<organism evidence="1 2">
    <name type="scientific">Paenibacillus roseus</name>
    <dbReference type="NCBI Taxonomy" id="2798579"/>
    <lineage>
        <taxon>Bacteria</taxon>
        <taxon>Bacillati</taxon>
        <taxon>Bacillota</taxon>
        <taxon>Bacilli</taxon>
        <taxon>Bacillales</taxon>
        <taxon>Paenibacillaceae</taxon>
        <taxon>Paenibacillus</taxon>
    </lineage>
</organism>
<dbReference type="SUPFAM" id="SSF51219">
    <property type="entry name" value="TRAP-like"/>
    <property type="match status" value="1"/>
</dbReference>
<proteinExistence type="predicted"/>
<dbReference type="Pfam" id="PF01987">
    <property type="entry name" value="AIM24"/>
    <property type="match status" value="1"/>
</dbReference>
<dbReference type="RefSeq" id="WP_199018989.1">
    <property type="nucleotide sequence ID" value="NZ_JAELUP010000027.1"/>
</dbReference>